<protein>
    <recommendedName>
        <fullName evidence="4">LAZY1</fullName>
    </recommendedName>
</protein>
<dbReference type="InterPro" id="IPR038928">
    <property type="entry name" value="LAZY1"/>
</dbReference>
<dbReference type="EMBL" id="JBEDUW010000006">
    <property type="protein sequence ID" value="KAK9925538.1"/>
    <property type="molecule type" value="Genomic_DNA"/>
</dbReference>
<evidence type="ECO:0000313" key="3">
    <source>
        <dbReference type="Proteomes" id="UP001457282"/>
    </source>
</evidence>
<accession>A0AAW1WLQ9</accession>
<dbReference type="GO" id="GO:0009630">
    <property type="term" value="P:gravitropism"/>
    <property type="evidence" value="ECO:0007669"/>
    <property type="project" value="InterPro"/>
</dbReference>
<evidence type="ECO:0000256" key="1">
    <source>
        <dbReference type="SAM" id="MobiDB-lite"/>
    </source>
</evidence>
<feature type="region of interest" description="Disordered" evidence="1">
    <location>
        <begin position="313"/>
        <end position="372"/>
    </location>
</feature>
<feature type="compositionally biased region" description="Low complexity" evidence="1">
    <location>
        <begin position="320"/>
        <end position="333"/>
    </location>
</feature>
<proteinExistence type="predicted"/>
<organism evidence="2 3">
    <name type="scientific">Rubus argutus</name>
    <name type="common">Southern blackberry</name>
    <dbReference type="NCBI Taxonomy" id="59490"/>
    <lineage>
        <taxon>Eukaryota</taxon>
        <taxon>Viridiplantae</taxon>
        <taxon>Streptophyta</taxon>
        <taxon>Embryophyta</taxon>
        <taxon>Tracheophyta</taxon>
        <taxon>Spermatophyta</taxon>
        <taxon>Magnoliopsida</taxon>
        <taxon>eudicotyledons</taxon>
        <taxon>Gunneridae</taxon>
        <taxon>Pentapetalae</taxon>
        <taxon>rosids</taxon>
        <taxon>fabids</taxon>
        <taxon>Rosales</taxon>
        <taxon>Rosaceae</taxon>
        <taxon>Rosoideae</taxon>
        <taxon>Rosoideae incertae sedis</taxon>
        <taxon>Rubus</taxon>
    </lineage>
</organism>
<keyword evidence="3" id="KW-1185">Reference proteome</keyword>
<name>A0AAW1WLQ9_RUBAR</name>
<sequence length="372" mass="42053">MKMKLLQWAHQKFQLNSIEHLKGLSIGNPSICTSAQPSDDDQDAYTKPTIGYRYGSTFLELPRKDQKKYFPESEAMREEEETSVIVSELFHGFLTIGTLGSETSINEPATPKFATPLENLTEQKTEVTENDLKLISYELERFLEAETREEGVCPSSARDSHVSTITLGGMQMEDSEDEECWGSVICPLQGYLLGSSVELPETRTEAKKEKASLQELFDRTKVTENFERGEEIDPKQKHKSAMSFMKKIIKKLYASSKSSASSTSGDPTDPVSITKKLSEESYSVSTKKKPHKVLRMFKRRIHPEGSIAAKEFIKSEKYNDMSNSSDSGGRNRNLMLMGGENRRFPQRSKLKDGTKNRKNSSPYKTPNKKQKT</sequence>
<evidence type="ECO:0008006" key="4">
    <source>
        <dbReference type="Google" id="ProtNLM"/>
    </source>
</evidence>
<evidence type="ECO:0000313" key="2">
    <source>
        <dbReference type="EMBL" id="KAK9925538.1"/>
    </source>
</evidence>
<dbReference type="PANTHER" id="PTHR34959:SF4">
    <property type="entry name" value="PROTEIN LAZY 1"/>
    <property type="match status" value="1"/>
</dbReference>
<gene>
    <name evidence="2" type="ORF">M0R45_033860</name>
</gene>
<dbReference type="PANTHER" id="PTHR34959">
    <property type="entry name" value="PROTEIN LAZY 1"/>
    <property type="match status" value="1"/>
</dbReference>
<comment type="caution">
    <text evidence="2">The sequence shown here is derived from an EMBL/GenBank/DDBJ whole genome shotgun (WGS) entry which is preliminary data.</text>
</comment>
<dbReference type="AlphaFoldDB" id="A0AAW1WLQ9"/>
<dbReference type="GO" id="GO:2000012">
    <property type="term" value="P:regulation of auxin polar transport"/>
    <property type="evidence" value="ECO:0007669"/>
    <property type="project" value="InterPro"/>
</dbReference>
<dbReference type="Proteomes" id="UP001457282">
    <property type="component" value="Unassembled WGS sequence"/>
</dbReference>
<reference evidence="2 3" key="1">
    <citation type="journal article" date="2023" name="G3 (Bethesda)">
        <title>A chromosome-length genome assembly and annotation of blackberry (Rubus argutus, cv. 'Hillquist').</title>
        <authorList>
            <person name="Bruna T."/>
            <person name="Aryal R."/>
            <person name="Dudchenko O."/>
            <person name="Sargent D.J."/>
            <person name="Mead D."/>
            <person name="Buti M."/>
            <person name="Cavallini A."/>
            <person name="Hytonen T."/>
            <person name="Andres J."/>
            <person name="Pham M."/>
            <person name="Weisz D."/>
            <person name="Mascagni F."/>
            <person name="Usai G."/>
            <person name="Natali L."/>
            <person name="Bassil N."/>
            <person name="Fernandez G.E."/>
            <person name="Lomsadze A."/>
            <person name="Armour M."/>
            <person name="Olukolu B."/>
            <person name="Poorten T."/>
            <person name="Britton C."/>
            <person name="Davik J."/>
            <person name="Ashrafi H."/>
            <person name="Aiden E.L."/>
            <person name="Borodovsky M."/>
            <person name="Worthington M."/>
        </authorList>
    </citation>
    <scope>NUCLEOTIDE SEQUENCE [LARGE SCALE GENOMIC DNA]</scope>
    <source>
        <strain evidence="2">PI 553951</strain>
    </source>
</reference>